<comment type="caution">
    <text evidence="1">The sequence shown here is derived from an EMBL/GenBank/DDBJ whole genome shotgun (WGS) entry which is preliminary data.</text>
</comment>
<accession>A0A5A7MTG9</accession>
<reference evidence="1 2" key="1">
    <citation type="submission" date="2019-09" db="EMBL/GenBank/DDBJ databases">
        <title>NBRP : Genome information of microbial organism related human and environment.</title>
        <authorList>
            <person name="Hattori M."/>
            <person name="Oshima K."/>
            <person name="Inaba H."/>
            <person name="Suda W."/>
            <person name="Sakamoto M."/>
            <person name="Iino T."/>
            <person name="Kitahara M."/>
            <person name="Oshida Y."/>
            <person name="Iida T."/>
            <person name="Kudo T."/>
            <person name="Itoh T."/>
            <person name="Ohkuma M."/>
        </authorList>
    </citation>
    <scope>NUCLEOTIDE SEQUENCE [LARGE SCALE GENOMIC DNA]</scope>
    <source>
        <strain evidence="1 2">Hi-2</strain>
    </source>
</reference>
<evidence type="ECO:0008006" key="3">
    <source>
        <dbReference type="Google" id="ProtNLM"/>
    </source>
</evidence>
<proteinExistence type="predicted"/>
<dbReference type="Proteomes" id="UP000322084">
    <property type="component" value="Unassembled WGS sequence"/>
</dbReference>
<dbReference type="PANTHER" id="PTHR36849">
    <property type="entry name" value="CYTOPLASMIC PROTEIN-RELATED"/>
    <property type="match status" value="1"/>
</dbReference>
<organism evidence="1 2">
    <name type="scientific">Iodidimonas gelatinilytica</name>
    <dbReference type="NCBI Taxonomy" id="1236966"/>
    <lineage>
        <taxon>Bacteria</taxon>
        <taxon>Pseudomonadati</taxon>
        <taxon>Pseudomonadota</taxon>
        <taxon>Alphaproteobacteria</taxon>
        <taxon>Iodidimonadales</taxon>
        <taxon>Iodidimonadaceae</taxon>
        <taxon>Iodidimonas</taxon>
    </lineage>
</organism>
<dbReference type="AlphaFoldDB" id="A0A5A7MTG9"/>
<evidence type="ECO:0000313" key="1">
    <source>
        <dbReference type="EMBL" id="GEQ98288.1"/>
    </source>
</evidence>
<dbReference type="InterPro" id="IPR052552">
    <property type="entry name" value="YeaO-like"/>
</dbReference>
<name>A0A5A7MTG9_9PROT</name>
<sequence>MSLMAKDKTGLDIRLKRAYDDPADGDGCRILVDRIWPRGVSKDDLALDHWLKDLAPSTGLRKWFGHDPQKWDGFKERYFKELDGCSDAIDQLLEWGREGRITLIYGAKDTEHNNAVALKAYLEKKLAGKL</sequence>
<dbReference type="PANTHER" id="PTHR36849:SF1">
    <property type="entry name" value="CYTOPLASMIC PROTEIN"/>
    <property type="match status" value="1"/>
</dbReference>
<protein>
    <recommendedName>
        <fullName evidence="3">DUF488 domain-containing protein</fullName>
    </recommendedName>
</protein>
<dbReference type="Pfam" id="PF22752">
    <property type="entry name" value="DUF488-N3i"/>
    <property type="match status" value="1"/>
</dbReference>
<evidence type="ECO:0000313" key="2">
    <source>
        <dbReference type="Proteomes" id="UP000322084"/>
    </source>
</evidence>
<gene>
    <name evidence="1" type="ORF">JCM17844_19250</name>
</gene>
<dbReference type="EMBL" id="BKCL01000005">
    <property type="protein sequence ID" value="GEQ98288.1"/>
    <property type="molecule type" value="Genomic_DNA"/>
</dbReference>